<keyword evidence="1" id="KW-0946">Virion</keyword>
<evidence type="ECO:0000313" key="1">
    <source>
        <dbReference type="EMBL" id="BAU28798.1"/>
    </source>
</evidence>
<dbReference type="RefSeq" id="WP_096466507.1">
    <property type="nucleotide sequence ID" value="NZ_AP017312.1"/>
</dbReference>
<keyword evidence="2" id="KW-1185">Reference proteome</keyword>
<dbReference type="Proteomes" id="UP000217696">
    <property type="component" value="Chromosome"/>
</dbReference>
<reference evidence="1 2" key="1">
    <citation type="submission" date="2015-12" db="EMBL/GenBank/DDBJ databases">
        <title>Genome sequence of Aneurinibacillus soli.</title>
        <authorList>
            <person name="Lee J.S."/>
            <person name="Lee K.C."/>
            <person name="Kim K.K."/>
            <person name="Lee B.W."/>
        </authorList>
    </citation>
    <scope>NUCLEOTIDE SEQUENCE [LARGE SCALE GENOMIC DNA]</scope>
    <source>
        <strain evidence="1 2">CB4</strain>
    </source>
</reference>
<proteinExistence type="predicted"/>
<evidence type="ECO:0000313" key="2">
    <source>
        <dbReference type="Proteomes" id="UP000217696"/>
    </source>
</evidence>
<dbReference type="Pfam" id="PF10628">
    <property type="entry name" value="CotE"/>
    <property type="match status" value="1"/>
</dbReference>
<sequence length="103" mass="11642">MLKETVKFVEVVPLSYYDSNCRGDIEVTARVTQEPNCVEARVSSNGVIVVTVEREYAVEIVGETKLCIVICDSCGDEEKDEMYTDEFEELDDFADLDPDTFLD</sequence>
<dbReference type="EMBL" id="AP017312">
    <property type="protein sequence ID" value="BAU28798.1"/>
    <property type="molecule type" value="Genomic_DNA"/>
</dbReference>
<keyword evidence="1" id="KW-0167">Capsid protein</keyword>
<dbReference type="AlphaFoldDB" id="A0A0U5BKT6"/>
<dbReference type="InterPro" id="IPR018901">
    <property type="entry name" value="Spore_coat_CotE"/>
</dbReference>
<accession>A0A0U5BKT6</accession>
<protein>
    <submittedName>
        <fullName evidence="1">Spore coat protein E</fullName>
    </submittedName>
</protein>
<organism evidence="1 2">
    <name type="scientific">Aneurinibacillus soli</name>
    <dbReference type="NCBI Taxonomy" id="1500254"/>
    <lineage>
        <taxon>Bacteria</taxon>
        <taxon>Bacillati</taxon>
        <taxon>Bacillota</taxon>
        <taxon>Bacilli</taxon>
        <taxon>Bacillales</taxon>
        <taxon>Paenibacillaceae</taxon>
        <taxon>Aneurinibacillus group</taxon>
        <taxon>Aneurinibacillus</taxon>
    </lineage>
</organism>
<gene>
    <name evidence="1" type="primary">cotE_1</name>
    <name evidence="1" type="ORF">CB4_02975</name>
</gene>
<dbReference type="OrthoDB" id="2680456at2"/>
<name>A0A0U5BKT6_9BACL</name>
<dbReference type="KEGG" id="asoc:CB4_02975"/>